<keyword evidence="2" id="KW-1185">Reference proteome</keyword>
<reference evidence="1" key="1">
    <citation type="submission" date="2021-06" db="EMBL/GenBank/DDBJ databases">
        <authorList>
            <person name="Kallberg Y."/>
            <person name="Tangrot J."/>
            <person name="Rosling A."/>
        </authorList>
    </citation>
    <scope>NUCLEOTIDE SEQUENCE</scope>
    <source>
        <strain evidence="1">MA461A</strain>
    </source>
</reference>
<name>A0ACA9LSV7_9GLOM</name>
<dbReference type="Proteomes" id="UP000789920">
    <property type="component" value="Unassembled WGS sequence"/>
</dbReference>
<feature type="non-terminal residue" evidence="1">
    <location>
        <position position="493"/>
    </location>
</feature>
<sequence>MGSLKEWFIAAVCGEEFDEIRYDDLRELFFIDRGGFGEVYSANCVSINKTVAVKKIFQSYLEKQDVFDAFIKELKLHKQLGDSNRIINFLGISKDPNDGSHLIVMEFADSGSLQQFLNRERNNLQWTEKLSLAQQLAEGVAYIHSKDIVHRARESPISNTPIKYMKLYKRCWETEPELRPDISEIVVRLSTMRLEPVYGPLLPVNNRHVKTLSPPINMGHHSTLIFDENLAIPCTPNNKKSPDDVNCERCGQKFTNEWCKNCECKRFRKNFDYWTSGNKQLNELIKKSQLEATYTSNYIEWIENDQLEDIENIVKGRLSTVKSAVWRNGPREVWDEETGQWERASKTKVAIKYLKTSGSDFQTFLNEVKLHVCCDKVIRCYGITKDYQTGEYGTELLGIITAWNYSFRDKDQFDSANRKVRGFKKRPFTTNDKLYYTSKALSTKLISKLKHQSVKYESIEYKFDQNYLIVKGENVDFTELQNDKDDNDDPMEK</sequence>
<evidence type="ECO:0000313" key="2">
    <source>
        <dbReference type="Proteomes" id="UP000789920"/>
    </source>
</evidence>
<comment type="caution">
    <text evidence="1">The sequence shown here is derived from an EMBL/GenBank/DDBJ whole genome shotgun (WGS) entry which is preliminary data.</text>
</comment>
<accession>A0ACA9LSV7</accession>
<evidence type="ECO:0000313" key="1">
    <source>
        <dbReference type="EMBL" id="CAG8544067.1"/>
    </source>
</evidence>
<proteinExistence type="predicted"/>
<dbReference type="EMBL" id="CAJVQC010004708">
    <property type="protein sequence ID" value="CAG8544067.1"/>
    <property type="molecule type" value="Genomic_DNA"/>
</dbReference>
<protein>
    <submittedName>
        <fullName evidence="1">29918_t:CDS:1</fullName>
    </submittedName>
</protein>
<organism evidence="1 2">
    <name type="scientific">Racocetra persica</name>
    <dbReference type="NCBI Taxonomy" id="160502"/>
    <lineage>
        <taxon>Eukaryota</taxon>
        <taxon>Fungi</taxon>
        <taxon>Fungi incertae sedis</taxon>
        <taxon>Mucoromycota</taxon>
        <taxon>Glomeromycotina</taxon>
        <taxon>Glomeromycetes</taxon>
        <taxon>Diversisporales</taxon>
        <taxon>Gigasporaceae</taxon>
        <taxon>Racocetra</taxon>
    </lineage>
</organism>
<gene>
    <name evidence="1" type="ORF">RPERSI_LOCUS3676</name>
</gene>